<proteinExistence type="predicted"/>
<evidence type="ECO:0000313" key="2">
    <source>
        <dbReference type="Proteomes" id="UP000234545"/>
    </source>
</evidence>
<name>A0A2I1I7B2_9ACTO</name>
<evidence type="ECO:0000313" key="1">
    <source>
        <dbReference type="EMBL" id="PKY66981.1"/>
    </source>
</evidence>
<gene>
    <name evidence="1" type="ORF">CYJ25_01705</name>
</gene>
<sequence length="108" mass="11720">MSFNPLDIFGVHTVTMSRTVQTPYGFQPGEETTVTGCFVVERIHQVRAKDGTLVASSAQIAMPPETHISMDEETLITLPSGRTGRVLSVARSNPSGLPMPDYVEVSIE</sequence>
<accession>A0A2I1I7B2</accession>
<dbReference type="AlphaFoldDB" id="A0A2I1I7B2"/>
<dbReference type="EMBL" id="PKKJ01000001">
    <property type="protein sequence ID" value="PKY66981.1"/>
    <property type="molecule type" value="Genomic_DNA"/>
</dbReference>
<protein>
    <submittedName>
        <fullName evidence="1">Uncharacterized protein</fullName>
    </submittedName>
</protein>
<organism evidence="1 2">
    <name type="scientific">Schaalia turicensis</name>
    <dbReference type="NCBI Taxonomy" id="131111"/>
    <lineage>
        <taxon>Bacteria</taxon>
        <taxon>Bacillati</taxon>
        <taxon>Actinomycetota</taxon>
        <taxon>Actinomycetes</taxon>
        <taxon>Actinomycetales</taxon>
        <taxon>Actinomycetaceae</taxon>
        <taxon>Schaalia</taxon>
    </lineage>
</organism>
<comment type="caution">
    <text evidence="1">The sequence shown here is derived from an EMBL/GenBank/DDBJ whole genome shotgun (WGS) entry which is preliminary data.</text>
</comment>
<dbReference type="Proteomes" id="UP000234545">
    <property type="component" value="Unassembled WGS sequence"/>
</dbReference>
<reference evidence="1 2" key="1">
    <citation type="submission" date="2017-12" db="EMBL/GenBank/DDBJ databases">
        <title>Phylogenetic diversity of female urinary microbiome.</title>
        <authorList>
            <person name="Thomas-White K."/>
            <person name="Wolfe A.J."/>
        </authorList>
    </citation>
    <scope>NUCLEOTIDE SEQUENCE [LARGE SCALE GENOMIC DNA]</scope>
    <source>
        <strain evidence="1 2">UMB0250</strain>
    </source>
</reference>